<reference evidence="3" key="1">
    <citation type="submission" date="2025-08" db="UniProtKB">
        <authorList>
            <consortium name="RefSeq"/>
        </authorList>
    </citation>
    <scope>IDENTIFICATION</scope>
</reference>
<dbReference type="AlphaFoldDB" id="A0A8B6X900"/>
<keyword evidence="1" id="KW-0479">Metal-binding</keyword>
<keyword evidence="1" id="KW-0862">Zinc</keyword>
<protein>
    <submittedName>
        <fullName evidence="3">Carbonic anhydrase</fullName>
    </submittedName>
</protein>
<dbReference type="InterPro" id="IPR046871">
    <property type="entry name" value="Pro_CA_2"/>
</dbReference>
<dbReference type="InterPro" id="IPR006311">
    <property type="entry name" value="TAT_signal"/>
</dbReference>
<feature type="binding site" evidence="1">
    <location>
        <position position="50"/>
    </location>
    <ligand>
        <name>Zn(2+)</name>
        <dbReference type="ChEBI" id="CHEBI:29105"/>
    </ligand>
</feature>
<dbReference type="InterPro" id="IPR036874">
    <property type="entry name" value="Carbonic_anhydrase_sf"/>
</dbReference>
<comment type="cofactor">
    <cofactor evidence="1">
        <name>Zn(2+)</name>
        <dbReference type="ChEBI" id="CHEBI:29105"/>
    </cofactor>
    <text evidence="1">Binds 1 zinc ion per subunit.</text>
</comment>
<evidence type="ECO:0000313" key="2">
    <source>
        <dbReference type="Proteomes" id="UP000675920"/>
    </source>
</evidence>
<dbReference type="SUPFAM" id="SSF53056">
    <property type="entry name" value="beta-carbonic anhydrase, cab"/>
    <property type="match status" value="1"/>
</dbReference>
<dbReference type="OrthoDB" id="288525at2"/>
<evidence type="ECO:0000313" key="3">
    <source>
        <dbReference type="RefSeq" id="WP_051378859.1"/>
    </source>
</evidence>
<feature type="binding site" evidence="1">
    <location>
        <position position="120"/>
    </location>
    <ligand>
        <name>Zn(2+)</name>
        <dbReference type="ChEBI" id="CHEBI:29105"/>
    </ligand>
</feature>
<proteinExistence type="predicted"/>
<dbReference type="Pfam" id="PF20393">
    <property type="entry name" value="Pro_CA_2"/>
    <property type="match status" value="1"/>
</dbReference>
<dbReference type="Gene3D" id="3.40.1050.10">
    <property type="entry name" value="Carbonic anhydrase"/>
    <property type="match status" value="1"/>
</dbReference>
<name>A0A8B6X900_9BURK</name>
<dbReference type="GO" id="GO:0008270">
    <property type="term" value="F:zinc ion binding"/>
    <property type="evidence" value="ECO:0007669"/>
    <property type="project" value="InterPro"/>
</dbReference>
<evidence type="ECO:0000256" key="1">
    <source>
        <dbReference type="PIRSR" id="PIRSR601765-1"/>
    </source>
</evidence>
<feature type="binding site" evidence="1">
    <location>
        <position position="117"/>
    </location>
    <ligand>
        <name>Zn(2+)</name>
        <dbReference type="ChEBI" id="CHEBI:29105"/>
    </ligand>
</feature>
<feature type="binding site" evidence="1">
    <location>
        <position position="52"/>
    </location>
    <ligand>
        <name>Zn(2+)</name>
        <dbReference type="ChEBI" id="CHEBI:29105"/>
    </ligand>
</feature>
<dbReference type="Proteomes" id="UP000675920">
    <property type="component" value="Unplaced"/>
</dbReference>
<sequence>MNTSQHVLRDLGMSRRGFTKLAAFGAGAALFGRSSLVLAGGHADALLLSCMDYRLMDNVASYMNGRGLTKHYDHVVLAGASLGAVSDKFPAWNQTFWGHLDVAIKLHAVPKVIVMDHRDCGAYKLVMGEGHLASVETERDAHAKVIGDFKQQVAAKYPSLQVEGLLMALDGSVEAV</sequence>
<dbReference type="GO" id="GO:0004089">
    <property type="term" value="F:carbonate dehydratase activity"/>
    <property type="evidence" value="ECO:0007669"/>
    <property type="project" value="InterPro"/>
</dbReference>
<accession>A0A8B6X900</accession>
<keyword evidence="2" id="KW-1185">Reference proteome</keyword>
<organism evidence="2 3">
    <name type="scientific">Derxia gummosa DSM 723</name>
    <dbReference type="NCBI Taxonomy" id="1121388"/>
    <lineage>
        <taxon>Bacteria</taxon>
        <taxon>Pseudomonadati</taxon>
        <taxon>Pseudomonadota</taxon>
        <taxon>Betaproteobacteria</taxon>
        <taxon>Burkholderiales</taxon>
        <taxon>Alcaligenaceae</taxon>
        <taxon>Derxia</taxon>
    </lineage>
</organism>
<dbReference type="PROSITE" id="PS51318">
    <property type="entry name" value="TAT"/>
    <property type="match status" value="1"/>
</dbReference>
<dbReference type="RefSeq" id="WP_051378859.1">
    <property type="nucleotide sequence ID" value="NZ_AXWS01000015.1"/>
</dbReference>